<feature type="compositionally biased region" description="Basic and acidic residues" evidence="1">
    <location>
        <begin position="67"/>
        <end position="78"/>
    </location>
</feature>
<evidence type="ECO:0000313" key="2">
    <source>
        <dbReference type="EMBL" id="KAJ7039746.1"/>
    </source>
</evidence>
<keyword evidence="3" id="KW-1185">Reference proteome</keyword>
<dbReference type="AlphaFoldDB" id="A0AAD6T6C2"/>
<organism evidence="2 3">
    <name type="scientific">Mycena alexandri</name>
    <dbReference type="NCBI Taxonomy" id="1745969"/>
    <lineage>
        <taxon>Eukaryota</taxon>
        <taxon>Fungi</taxon>
        <taxon>Dikarya</taxon>
        <taxon>Basidiomycota</taxon>
        <taxon>Agaricomycotina</taxon>
        <taxon>Agaricomycetes</taxon>
        <taxon>Agaricomycetidae</taxon>
        <taxon>Agaricales</taxon>
        <taxon>Marasmiineae</taxon>
        <taxon>Mycenaceae</taxon>
        <taxon>Mycena</taxon>
    </lineage>
</organism>
<feature type="region of interest" description="Disordered" evidence="1">
    <location>
        <begin position="36"/>
        <end position="92"/>
    </location>
</feature>
<dbReference type="Proteomes" id="UP001218188">
    <property type="component" value="Unassembled WGS sequence"/>
</dbReference>
<sequence length="250" mass="27409">MAKSLNVAKISTFVPVRTPVEPESDLSELRTSRAAARAREGHDREINGTEREFHGHCHGRNPIIPNLERDGTVERQGREGTTGSDHQLRGESSEKWISAEKLWLSLNIETPPSPPTAIIGDPSGTRLTAVTAVFRRVFTAWSRAVTVPWESFKMALQARHPHGTRGAGATGGSPTSANLGQSSEIFLNRSGSRFAEFWRSTGPKRTAAALSSTLDVHGSHLRHRHEQDACVGAIPRFRKGEITAFKGHLR</sequence>
<evidence type="ECO:0000256" key="1">
    <source>
        <dbReference type="SAM" id="MobiDB-lite"/>
    </source>
</evidence>
<gene>
    <name evidence="2" type="ORF">C8F04DRAFT_1178465</name>
</gene>
<protein>
    <submittedName>
        <fullName evidence="2">Uncharacterized protein</fullName>
    </submittedName>
</protein>
<feature type="compositionally biased region" description="Basic and acidic residues" evidence="1">
    <location>
        <begin position="36"/>
        <end position="55"/>
    </location>
</feature>
<comment type="caution">
    <text evidence="2">The sequence shown here is derived from an EMBL/GenBank/DDBJ whole genome shotgun (WGS) entry which is preliminary data.</text>
</comment>
<name>A0AAD6T6C2_9AGAR</name>
<proteinExistence type="predicted"/>
<evidence type="ECO:0000313" key="3">
    <source>
        <dbReference type="Proteomes" id="UP001218188"/>
    </source>
</evidence>
<dbReference type="EMBL" id="JARJCM010000025">
    <property type="protein sequence ID" value="KAJ7039746.1"/>
    <property type="molecule type" value="Genomic_DNA"/>
</dbReference>
<reference evidence="2" key="1">
    <citation type="submission" date="2023-03" db="EMBL/GenBank/DDBJ databases">
        <title>Massive genome expansion in bonnet fungi (Mycena s.s.) driven by repeated elements and novel gene families across ecological guilds.</title>
        <authorList>
            <consortium name="Lawrence Berkeley National Laboratory"/>
            <person name="Harder C.B."/>
            <person name="Miyauchi S."/>
            <person name="Viragh M."/>
            <person name="Kuo A."/>
            <person name="Thoen E."/>
            <person name="Andreopoulos B."/>
            <person name="Lu D."/>
            <person name="Skrede I."/>
            <person name="Drula E."/>
            <person name="Henrissat B."/>
            <person name="Morin E."/>
            <person name="Kohler A."/>
            <person name="Barry K."/>
            <person name="LaButti K."/>
            <person name="Morin E."/>
            <person name="Salamov A."/>
            <person name="Lipzen A."/>
            <person name="Mereny Z."/>
            <person name="Hegedus B."/>
            <person name="Baldrian P."/>
            <person name="Stursova M."/>
            <person name="Weitz H."/>
            <person name="Taylor A."/>
            <person name="Grigoriev I.V."/>
            <person name="Nagy L.G."/>
            <person name="Martin F."/>
            <person name="Kauserud H."/>
        </authorList>
    </citation>
    <scope>NUCLEOTIDE SEQUENCE</scope>
    <source>
        <strain evidence="2">CBHHK200</strain>
    </source>
</reference>
<feature type="region of interest" description="Disordered" evidence="1">
    <location>
        <begin position="161"/>
        <end position="180"/>
    </location>
</feature>
<accession>A0AAD6T6C2</accession>